<comment type="caution">
    <text evidence="1">The sequence shown here is derived from an EMBL/GenBank/DDBJ whole genome shotgun (WGS) entry which is preliminary data.</text>
</comment>
<dbReference type="RefSeq" id="WP_169489220.1">
    <property type="nucleotide sequence ID" value="NZ_JABBGJ010000040.1"/>
</dbReference>
<reference evidence="1 2" key="1">
    <citation type="submission" date="2020-04" db="EMBL/GenBank/DDBJ databases">
        <title>Paraburkholderia sp. RP-4-7 isolated from soil.</title>
        <authorList>
            <person name="Dahal R.H."/>
        </authorList>
    </citation>
    <scope>NUCLEOTIDE SEQUENCE [LARGE SCALE GENOMIC DNA]</scope>
    <source>
        <strain evidence="1 2">RP-4-7</strain>
    </source>
</reference>
<accession>A0A848ITL8</accession>
<evidence type="ECO:0000313" key="1">
    <source>
        <dbReference type="EMBL" id="NMM02427.1"/>
    </source>
</evidence>
<sequence>MQHPTRSVSAVTVNNVAAEAGKIEHKLLSDSFRKLPPIYQDVIRRHSRRDERSAIDAPKTAEKAGIGVSTLWREVALKRFVPPIRLSERRVAWLAHEVDAILEAKHLMSRVSGQKIDLRDFVSALIEASTHCSDSIG</sequence>
<evidence type="ECO:0000313" key="2">
    <source>
        <dbReference type="Proteomes" id="UP000544134"/>
    </source>
</evidence>
<dbReference type="Proteomes" id="UP000544134">
    <property type="component" value="Unassembled WGS sequence"/>
</dbReference>
<keyword evidence="2" id="KW-1185">Reference proteome</keyword>
<gene>
    <name evidence="1" type="ORF">HHL24_31455</name>
</gene>
<protein>
    <submittedName>
        <fullName evidence="1">AlpA family phage regulatory protein</fullName>
    </submittedName>
</protein>
<dbReference type="EMBL" id="JABBGJ010000040">
    <property type="protein sequence ID" value="NMM02427.1"/>
    <property type="molecule type" value="Genomic_DNA"/>
</dbReference>
<proteinExistence type="predicted"/>
<dbReference type="AlphaFoldDB" id="A0A848ITL8"/>
<name>A0A848ITL8_9BURK</name>
<organism evidence="1 2">
    <name type="scientific">Paraburkholderia polaris</name>
    <dbReference type="NCBI Taxonomy" id="2728848"/>
    <lineage>
        <taxon>Bacteria</taxon>
        <taxon>Pseudomonadati</taxon>
        <taxon>Pseudomonadota</taxon>
        <taxon>Betaproteobacteria</taxon>
        <taxon>Burkholderiales</taxon>
        <taxon>Burkholderiaceae</taxon>
        <taxon>Paraburkholderia</taxon>
    </lineage>
</organism>